<accession>A0A941GJ50</accession>
<protein>
    <submittedName>
        <fullName evidence="1">Uncharacterized protein</fullName>
    </submittedName>
</protein>
<dbReference type="RefSeq" id="WP_212120364.1">
    <property type="nucleotide sequence ID" value="NZ_JAGTPX020000021.1"/>
</dbReference>
<evidence type="ECO:0000313" key="1">
    <source>
        <dbReference type="EMBL" id="MBR8671314.1"/>
    </source>
</evidence>
<reference evidence="1" key="1">
    <citation type="submission" date="2021-04" db="EMBL/GenBank/DDBJ databases">
        <title>Genomic analysis of electroactive and textile dye degrading Bacillus circulans strain: DC10 isolated from constructed wetland-microbial fuel cells treating textile dye wastewaters.</title>
        <authorList>
            <person name="Patel D.U."/>
            <person name="Desai C.R."/>
        </authorList>
    </citation>
    <scope>NUCLEOTIDE SEQUENCE</scope>
    <source>
        <strain evidence="1">DC10</strain>
    </source>
</reference>
<name>A0A941GJ50_NIACI</name>
<sequence length="148" mass="17272">MEQLKDLVFDLDCEISNMENTLIDLNDAKVFLGDVEARLDAAAYNGKETFDFYRHHREVRILSQLLRQALSDLNTSQKKADLLRKSLFNEVVQEKQSSVAVHTLDEIERTKQHNRKAFVEAFNREPENDDEVFNWVTSILEECKKRAV</sequence>
<organism evidence="1">
    <name type="scientific">Niallia circulans</name>
    <name type="common">Bacillus circulans</name>
    <dbReference type="NCBI Taxonomy" id="1397"/>
    <lineage>
        <taxon>Bacteria</taxon>
        <taxon>Bacillati</taxon>
        <taxon>Bacillota</taxon>
        <taxon>Bacilli</taxon>
        <taxon>Bacillales</taxon>
        <taxon>Bacillaceae</taxon>
        <taxon>Niallia</taxon>
    </lineage>
</organism>
<dbReference type="EMBL" id="JAGTPX010000020">
    <property type="protein sequence ID" value="MBR8671314.1"/>
    <property type="molecule type" value="Genomic_DNA"/>
</dbReference>
<proteinExistence type="predicted"/>
<gene>
    <name evidence="1" type="ORF">KD144_17390</name>
</gene>
<comment type="caution">
    <text evidence="1">The sequence shown here is derived from an EMBL/GenBank/DDBJ whole genome shotgun (WGS) entry which is preliminary data.</text>
</comment>
<dbReference type="AlphaFoldDB" id="A0A941GJ50"/>